<reference evidence="2" key="1">
    <citation type="submission" date="2006-10" db="EMBL/GenBank/DDBJ databases">
        <authorList>
            <person name="Amadeo P."/>
            <person name="Zhao Q."/>
            <person name="Wortman J."/>
            <person name="Fraser-Liggett C."/>
            <person name="Carlton J."/>
        </authorList>
    </citation>
    <scope>NUCLEOTIDE SEQUENCE</scope>
    <source>
        <strain evidence="2">G3</strain>
    </source>
</reference>
<dbReference type="EMBL" id="DS113422">
    <property type="protein sequence ID" value="EAY06497.1"/>
    <property type="molecule type" value="Genomic_DNA"/>
</dbReference>
<proteinExistence type="predicted"/>
<dbReference type="AlphaFoldDB" id="A2ELH0"/>
<dbReference type="VEuPathDB" id="TrichDB:TVAG_257360"/>
<dbReference type="InParanoid" id="A2ELH0"/>
<dbReference type="InterPro" id="IPR015915">
    <property type="entry name" value="Kelch-typ_b-propeller"/>
</dbReference>
<dbReference type="RefSeq" id="XP_001318720.1">
    <property type="nucleotide sequence ID" value="XM_001318685.1"/>
</dbReference>
<organism evidence="2 3">
    <name type="scientific">Trichomonas vaginalis (strain ATCC PRA-98 / G3)</name>
    <dbReference type="NCBI Taxonomy" id="412133"/>
    <lineage>
        <taxon>Eukaryota</taxon>
        <taxon>Metamonada</taxon>
        <taxon>Parabasalia</taxon>
        <taxon>Trichomonadida</taxon>
        <taxon>Trichomonadidae</taxon>
        <taxon>Trichomonas</taxon>
    </lineage>
</organism>
<feature type="coiled-coil region" evidence="1">
    <location>
        <begin position="431"/>
        <end position="461"/>
    </location>
</feature>
<dbReference type="Gene3D" id="2.120.10.80">
    <property type="entry name" value="Kelch-type beta propeller"/>
    <property type="match status" value="1"/>
</dbReference>
<protein>
    <submittedName>
        <fullName evidence="2">Uncharacterized protein</fullName>
    </submittedName>
</protein>
<dbReference type="SUPFAM" id="SSF117281">
    <property type="entry name" value="Kelch motif"/>
    <property type="match status" value="1"/>
</dbReference>
<evidence type="ECO:0000313" key="3">
    <source>
        <dbReference type="Proteomes" id="UP000001542"/>
    </source>
</evidence>
<keyword evidence="3" id="KW-1185">Reference proteome</keyword>
<evidence type="ECO:0000256" key="1">
    <source>
        <dbReference type="SAM" id="Coils"/>
    </source>
</evidence>
<dbReference type="Proteomes" id="UP000001542">
    <property type="component" value="Unassembled WGS sequence"/>
</dbReference>
<name>A2ELH0_TRIV3</name>
<sequence>MTLGKVITANGMSEILESKKDVVPNLFFYDNVYYAILEDKLYALDSYLHFWQELQLNMIFYDGMSVTVTPKGVVFFGGQQNRKYTNTMYLFTNPTVIPIINDMPPRAYHSSCWIEHLESICIACGTAEEPLNQVCIFNMNTWATTFVVPLNPLVSINSSCCHVTGDQVGIIGNFNSLESQDTNLILLNIRDGRMNTIESSSAQKNFTAIKTFVMDNRFFAVMAHNVWVYDFAHGQWLLFDVQKLWKEAAYILDSEGESLTLFTSDLSRYVNVTFKTMVRFVEDLIDDNINTNLFEVDSLKISNRVDSIFKSVHTNAHRVVAQMKQKGMKIPAADRILRLMEEHRLLQMAAFRLDDARTRLGMVRPQESNSENNAYDVEKQMADIEQKLKKYRADKLAMHKSHDSELVNIRQAIQKIDRQVPGPILPGQNPLDVAEALADSIKKQKMEYEKLKQKCEKDRKQHVSADSFFYGIYELDKLDMEVYETDKKLLEAQKAFTEAAASSSNKWLSTLDSFADRNGQKQFAKSSAIERWITTEREHYDILLSNLRAATSFLKAFPDSPKALSDVQDAANKISCWIQRLNSSAPSEASLIEEIYMNISWASSVF</sequence>
<accession>A2ELH0</accession>
<reference evidence="2" key="2">
    <citation type="journal article" date="2007" name="Science">
        <title>Draft genome sequence of the sexually transmitted pathogen Trichomonas vaginalis.</title>
        <authorList>
            <person name="Carlton J.M."/>
            <person name="Hirt R.P."/>
            <person name="Silva J.C."/>
            <person name="Delcher A.L."/>
            <person name="Schatz M."/>
            <person name="Zhao Q."/>
            <person name="Wortman J.R."/>
            <person name="Bidwell S.L."/>
            <person name="Alsmark U.C.M."/>
            <person name="Besteiro S."/>
            <person name="Sicheritz-Ponten T."/>
            <person name="Noel C.J."/>
            <person name="Dacks J.B."/>
            <person name="Foster P.G."/>
            <person name="Simillion C."/>
            <person name="Van de Peer Y."/>
            <person name="Miranda-Saavedra D."/>
            <person name="Barton G.J."/>
            <person name="Westrop G.D."/>
            <person name="Mueller S."/>
            <person name="Dessi D."/>
            <person name="Fiori P.L."/>
            <person name="Ren Q."/>
            <person name="Paulsen I."/>
            <person name="Zhang H."/>
            <person name="Bastida-Corcuera F.D."/>
            <person name="Simoes-Barbosa A."/>
            <person name="Brown M.T."/>
            <person name="Hayes R.D."/>
            <person name="Mukherjee M."/>
            <person name="Okumura C.Y."/>
            <person name="Schneider R."/>
            <person name="Smith A.J."/>
            <person name="Vanacova S."/>
            <person name="Villalvazo M."/>
            <person name="Haas B.J."/>
            <person name="Pertea M."/>
            <person name="Feldblyum T.V."/>
            <person name="Utterback T.R."/>
            <person name="Shu C.L."/>
            <person name="Osoegawa K."/>
            <person name="de Jong P.J."/>
            <person name="Hrdy I."/>
            <person name="Horvathova L."/>
            <person name="Zubacova Z."/>
            <person name="Dolezal P."/>
            <person name="Malik S.B."/>
            <person name="Logsdon J.M. Jr."/>
            <person name="Henze K."/>
            <person name="Gupta A."/>
            <person name="Wang C.C."/>
            <person name="Dunne R.L."/>
            <person name="Upcroft J.A."/>
            <person name="Upcroft P."/>
            <person name="White O."/>
            <person name="Salzberg S.L."/>
            <person name="Tang P."/>
            <person name="Chiu C.-H."/>
            <person name="Lee Y.-S."/>
            <person name="Embley T.M."/>
            <person name="Coombs G.H."/>
            <person name="Mottram J.C."/>
            <person name="Tachezy J."/>
            <person name="Fraser-Liggett C.M."/>
            <person name="Johnson P.J."/>
        </authorList>
    </citation>
    <scope>NUCLEOTIDE SEQUENCE [LARGE SCALE GENOMIC DNA]</scope>
    <source>
        <strain evidence="2">G3</strain>
    </source>
</reference>
<dbReference type="VEuPathDB" id="TrichDB:TVAGG3_0005210"/>
<gene>
    <name evidence="2" type="ORF">TVAG_257360</name>
</gene>
<dbReference type="KEGG" id="tva:4764374"/>
<keyword evidence="1" id="KW-0175">Coiled coil</keyword>
<evidence type="ECO:0000313" key="2">
    <source>
        <dbReference type="EMBL" id="EAY06497.1"/>
    </source>
</evidence>